<keyword evidence="2" id="KW-1185">Reference proteome</keyword>
<accession>A0ABU9M0H2</accession>
<comment type="caution">
    <text evidence="1">The sequence shown here is derived from an EMBL/GenBank/DDBJ whole genome shotgun (WGS) entry which is preliminary data.</text>
</comment>
<name>A0ABU9M0H2_9BACT</name>
<proteinExistence type="predicted"/>
<dbReference type="EMBL" id="JBCEVZ010000079">
    <property type="protein sequence ID" value="MEL5996534.1"/>
    <property type="molecule type" value="Genomic_DNA"/>
</dbReference>
<protein>
    <submittedName>
        <fullName evidence="1">Uncharacterized protein</fullName>
    </submittedName>
</protein>
<gene>
    <name evidence="1" type="ORF">AAFH49_20145</name>
</gene>
<dbReference type="Proteomes" id="UP001479606">
    <property type="component" value="Unassembled WGS sequence"/>
</dbReference>
<reference evidence="1 2" key="1">
    <citation type="journal article" date="2018" name="Arch. Microbiol.">
        <title>Hymenobacter segetis sp. nov., isolated from soil.</title>
        <authorList>
            <person name="Ten L.N."/>
            <person name="Lim S.J."/>
            <person name="Kim B.O."/>
            <person name="Kang I.K."/>
            <person name="Jung H.Y."/>
        </authorList>
    </citation>
    <scope>NUCLEOTIDE SEQUENCE [LARGE SCALE GENOMIC DNA]</scope>
    <source>
        <strain evidence="1 2">S7-3-11</strain>
    </source>
</reference>
<organism evidence="1 2">
    <name type="scientific">Hymenobacter segetis</name>
    <dbReference type="NCBI Taxonomy" id="2025509"/>
    <lineage>
        <taxon>Bacteria</taxon>
        <taxon>Pseudomonadati</taxon>
        <taxon>Bacteroidota</taxon>
        <taxon>Cytophagia</taxon>
        <taxon>Cytophagales</taxon>
        <taxon>Hymenobacteraceae</taxon>
        <taxon>Hymenobacter</taxon>
    </lineage>
</organism>
<evidence type="ECO:0000313" key="1">
    <source>
        <dbReference type="EMBL" id="MEL5996534.1"/>
    </source>
</evidence>
<sequence length="330" mass="37544">MGSKLIINQLKLAYSPLSNRDFALLKDDTDIQANLINSNLYAICQRPELYFSNLNYYSEDGMIDLEIRQENNPNILRVLVPLFQECFNIDPSKYVLISAGAHNPKSNLGEMPMNYVAGFKIYEGEDEKTLGKFIVWFTPEKLLQNIWNGGIIADIEGNIRNFTKYQVLYVGKATDQRVWQRLSGHDALQNILSLEEPIVFGSLPTHEIAILFFAFKENTHIQSFGAKSGSKEFVDLMMGYSLPSQKSIFLDAEKALINAMLPKYNKELFKSYPKSKDGLYSNSYDYIRYTFTDPISLIYSLGEIRGGLNAFGGDKIIIEQNKTMKLIKAD</sequence>
<evidence type="ECO:0000313" key="2">
    <source>
        <dbReference type="Proteomes" id="UP001479606"/>
    </source>
</evidence>
<dbReference type="RefSeq" id="WP_342300999.1">
    <property type="nucleotide sequence ID" value="NZ_JBCEVZ010000079.1"/>
</dbReference>